<evidence type="ECO:0000256" key="5">
    <source>
        <dbReference type="SAM" id="Phobius"/>
    </source>
</evidence>
<keyword evidence="3 5" id="KW-1133">Transmembrane helix</keyword>
<dbReference type="Proteomes" id="UP000028924">
    <property type="component" value="Unassembled WGS sequence"/>
</dbReference>
<sequence length="368" mass="36534">MDAAPLAPSPPHAPFSPWAHVAGAGLLCLASLAGVALPPALRRGRLARSAALATAVRLGTCFGFGTILATAVVHMLPSAVHCLTLGTGQAPPALAYWLILAALLGMHFLDWAVALAAQGLSRRPGTRATAAAALALHHHHGDSGPAAGAAGDDEDGEDALCCCADPACGRACVGAAAGPEGGAAASAAPLLRRPAAAQRQRPVSGSAAGDLVGLVLLELGVSVHSTLVGVGLGVARAAAFHTLLAALCVHQFFEGIALGGATADVDTGYWLAVALGGVFSLSTPLGVLLGVGLREAAASGGRRGASTLEGSLEALATGILLYVGLVQLLTPHMTRTRWMARAGPATQAGAFLSLWAGAAAMAFLGAWV</sequence>
<reference evidence="6 7" key="1">
    <citation type="journal article" date="2014" name="BMC Genomics">
        <title>Oil accumulation mechanisms of the oleaginous microalga Chlorella protothecoides revealed through its genome, transcriptomes, and proteomes.</title>
        <authorList>
            <person name="Gao C."/>
            <person name="Wang Y."/>
            <person name="Shen Y."/>
            <person name="Yan D."/>
            <person name="He X."/>
            <person name="Dai J."/>
            <person name="Wu Q."/>
        </authorList>
    </citation>
    <scope>NUCLEOTIDE SEQUENCE [LARGE SCALE GENOMIC DNA]</scope>
    <source>
        <strain evidence="6 7">0710</strain>
    </source>
</reference>
<gene>
    <name evidence="6" type="ORF">F751_2102</name>
</gene>
<evidence type="ECO:0000313" key="6">
    <source>
        <dbReference type="EMBL" id="KFM26515.1"/>
    </source>
</evidence>
<feature type="transmembrane region" description="Helical" evidence="5">
    <location>
        <begin position="312"/>
        <end position="330"/>
    </location>
</feature>
<dbReference type="InterPro" id="IPR003689">
    <property type="entry name" value="ZIP"/>
</dbReference>
<evidence type="ECO:0000313" key="7">
    <source>
        <dbReference type="Proteomes" id="UP000028924"/>
    </source>
</evidence>
<organism evidence="6 7">
    <name type="scientific">Auxenochlorella protothecoides</name>
    <name type="common">Green microalga</name>
    <name type="synonym">Chlorella protothecoides</name>
    <dbReference type="NCBI Taxonomy" id="3075"/>
    <lineage>
        <taxon>Eukaryota</taxon>
        <taxon>Viridiplantae</taxon>
        <taxon>Chlorophyta</taxon>
        <taxon>core chlorophytes</taxon>
        <taxon>Trebouxiophyceae</taxon>
        <taxon>Chlorellales</taxon>
        <taxon>Chlorellaceae</taxon>
        <taxon>Auxenochlorella</taxon>
    </lineage>
</organism>
<evidence type="ECO:0000256" key="1">
    <source>
        <dbReference type="ARBA" id="ARBA00004141"/>
    </source>
</evidence>
<dbReference type="STRING" id="3075.A0A087SLB1"/>
<dbReference type="GeneID" id="23613493"/>
<feature type="transmembrane region" description="Helical" evidence="5">
    <location>
        <begin position="350"/>
        <end position="367"/>
    </location>
</feature>
<proteinExistence type="predicted"/>
<evidence type="ECO:0000256" key="2">
    <source>
        <dbReference type="ARBA" id="ARBA00022692"/>
    </source>
</evidence>
<comment type="subcellular location">
    <subcellularLocation>
        <location evidence="1">Membrane</location>
        <topology evidence="1">Multi-pass membrane protein</topology>
    </subcellularLocation>
</comment>
<name>A0A087SLB1_AUXPR</name>
<dbReference type="eggNOG" id="KOG1558">
    <property type="taxonomic scope" value="Eukaryota"/>
</dbReference>
<evidence type="ECO:0000256" key="3">
    <source>
        <dbReference type="ARBA" id="ARBA00022989"/>
    </source>
</evidence>
<dbReference type="PANTHER" id="PTHR11040:SF44">
    <property type="entry name" value="PROTEIN ZNTC-RELATED"/>
    <property type="match status" value="1"/>
</dbReference>
<feature type="transmembrane region" description="Helical" evidence="5">
    <location>
        <begin position="94"/>
        <end position="117"/>
    </location>
</feature>
<dbReference type="AlphaFoldDB" id="A0A087SLB1"/>
<dbReference type="GO" id="GO:0005886">
    <property type="term" value="C:plasma membrane"/>
    <property type="evidence" value="ECO:0007669"/>
    <property type="project" value="TreeGrafter"/>
</dbReference>
<dbReference type="PANTHER" id="PTHR11040">
    <property type="entry name" value="ZINC/IRON TRANSPORTER"/>
    <property type="match status" value="1"/>
</dbReference>
<feature type="transmembrane region" description="Helical" evidence="5">
    <location>
        <begin position="269"/>
        <end position="291"/>
    </location>
</feature>
<feature type="transmembrane region" description="Helical" evidence="5">
    <location>
        <begin position="50"/>
        <end position="74"/>
    </location>
</feature>
<feature type="transmembrane region" description="Helical" evidence="5">
    <location>
        <begin position="18"/>
        <end position="38"/>
    </location>
</feature>
<dbReference type="Pfam" id="PF02535">
    <property type="entry name" value="Zip"/>
    <property type="match status" value="1"/>
</dbReference>
<accession>A0A087SLB1</accession>
<dbReference type="KEGG" id="apro:F751_2102"/>
<keyword evidence="7" id="KW-1185">Reference proteome</keyword>
<keyword evidence="4 5" id="KW-0472">Membrane</keyword>
<dbReference type="GO" id="GO:0005385">
    <property type="term" value="F:zinc ion transmembrane transporter activity"/>
    <property type="evidence" value="ECO:0007669"/>
    <property type="project" value="TreeGrafter"/>
</dbReference>
<protein>
    <submittedName>
        <fullName evidence="6">Zinc transporter 3</fullName>
    </submittedName>
</protein>
<dbReference type="RefSeq" id="XP_011399453.1">
    <property type="nucleotide sequence ID" value="XM_011401151.1"/>
</dbReference>
<evidence type="ECO:0000256" key="4">
    <source>
        <dbReference type="ARBA" id="ARBA00023136"/>
    </source>
</evidence>
<feature type="transmembrane region" description="Helical" evidence="5">
    <location>
        <begin position="243"/>
        <end position="263"/>
    </location>
</feature>
<dbReference type="EMBL" id="KL662129">
    <property type="protein sequence ID" value="KFM26515.1"/>
    <property type="molecule type" value="Genomic_DNA"/>
</dbReference>
<dbReference type="OrthoDB" id="448280at2759"/>
<keyword evidence="2 5" id="KW-0812">Transmembrane</keyword>